<dbReference type="PROSITE" id="PS00518">
    <property type="entry name" value="ZF_RING_1"/>
    <property type="match status" value="1"/>
</dbReference>
<dbReference type="Proteomes" id="UP000095287">
    <property type="component" value="Unplaced"/>
</dbReference>
<dbReference type="PANTHER" id="PTHR31063">
    <property type="entry name" value="PROTEIN CBG08668"/>
    <property type="match status" value="1"/>
</dbReference>
<organism evidence="8 9">
    <name type="scientific">Steinernema glaseri</name>
    <dbReference type="NCBI Taxonomy" id="37863"/>
    <lineage>
        <taxon>Eukaryota</taxon>
        <taxon>Metazoa</taxon>
        <taxon>Ecdysozoa</taxon>
        <taxon>Nematoda</taxon>
        <taxon>Chromadorea</taxon>
        <taxon>Rhabditida</taxon>
        <taxon>Tylenchina</taxon>
        <taxon>Panagrolaimomorpha</taxon>
        <taxon>Strongyloidoidea</taxon>
        <taxon>Steinernematidae</taxon>
        <taxon>Steinernema</taxon>
    </lineage>
</organism>
<name>A0A1I7ZJ93_9BILA</name>
<evidence type="ECO:0000313" key="9">
    <source>
        <dbReference type="WBParaSite" id="L893_g2697.t1"/>
    </source>
</evidence>
<keyword evidence="2 5" id="KW-0863">Zinc-finger</keyword>
<accession>A0A1I7ZJ93</accession>
<keyword evidence="1" id="KW-0479">Metal-binding</keyword>
<sequence>MEFKRPDGAVSLMQCSSTAAAALMMESLVDFCALSEELPFPMEDRSVALSSAPKSDLNGKDSPINEMEYPFLDHKPEIGGRRGVKKGKKNTLETELQRQVANRALLQKRIVVSNGKVLGKRRQARLLSECSDDFSVDVPYSLNRKNRWNVDVSRLVKNAGGTHRVLAVEKHLSVDPSGDEDVTAYHERQADGTEVSKKAKSRRGAKLQTLAPAPTEADNNEASVMYSVMRSDRSLATLSARKVAQNVRLGKGHAEKRREQFDLAVFNEEMSRSIEPEEAEDTETAQQYRPPCVKPVSLYDYIKESAPVLVRSHSIESLDNADHMDELQIVPDQTGPKPFELRSLPAEARRAGIFESFVFDVSQWEPIDIDDLLESFPSFRWVDTQMTSFFVDLTGSLKNRTKSVLVVLIDMRLLQQNQLRVIINGSMESNLSADAFKHAILNDRHNLASLLAAIPEVVLQFSSPEDAKIVPESFSTEVNAERFAFLGRAYNDYQIFSLTDVITKAATVLDTRILECEELEDEGEDDFEEDDFEKIDMDEVLSEESDDDDDVDLVEFVEQCQDCGLRSANDMISIPGCEHTFCRDCLPRTLNVLIRSGALIGCPACSDHPPLPVAVQALVLPMPMVLYHSKLVFKKHVDLLATCPKCASFVVGDPSPDHKHLRCDSCSTNFCGSCAKEPHWPLSCEQAASWMSKFTQQFDLDMRRDGAKPASTIRKKCQCDHLIELPSDQPKATCEMCGLMYDWKSGRMLDSRKNKYTDSRFVLQVVPTAEAPAEEKAPQSNLISAQFSSMCSEMRRARFDFPAARDFEKKCDGFGVNPKEIRKTVLYLIEFGYAWLYMTRNEKPDNWNAVKALLTKLRNTFSAVDEVLHRPSQSAAPKIKSLEKQIEDVIALL</sequence>
<reference evidence="9" key="1">
    <citation type="submission" date="2016-11" db="UniProtKB">
        <authorList>
            <consortium name="WormBaseParasite"/>
        </authorList>
    </citation>
    <scope>IDENTIFICATION</scope>
</reference>
<protein>
    <submittedName>
        <fullName evidence="9">RING-type domain-containing protein</fullName>
    </submittedName>
</protein>
<dbReference type="GO" id="GO:0008270">
    <property type="term" value="F:zinc ion binding"/>
    <property type="evidence" value="ECO:0007669"/>
    <property type="project" value="UniProtKB-KW"/>
</dbReference>
<evidence type="ECO:0000256" key="6">
    <source>
        <dbReference type="SAM" id="MobiDB-lite"/>
    </source>
</evidence>
<keyword evidence="4" id="KW-0862">Zinc</keyword>
<evidence type="ECO:0000313" key="8">
    <source>
        <dbReference type="Proteomes" id="UP000095287"/>
    </source>
</evidence>
<feature type="region of interest" description="Disordered" evidence="6">
    <location>
        <begin position="189"/>
        <end position="208"/>
    </location>
</feature>
<keyword evidence="3" id="KW-0833">Ubl conjugation pathway</keyword>
<evidence type="ECO:0000256" key="2">
    <source>
        <dbReference type="ARBA" id="ARBA00022771"/>
    </source>
</evidence>
<proteinExistence type="predicted"/>
<dbReference type="WBParaSite" id="L893_g2697.t1">
    <property type="protein sequence ID" value="L893_g2697.t1"/>
    <property type="gene ID" value="L893_g2697"/>
</dbReference>
<dbReference type="PROSITE" id="PS50089">
    <property type="entry name" value="ZF_RING_2"/>
    <property type="match status" value="1"/>
</dbReference>
<dbReference type="SUPFAM" id="SSF57850">
    <property type="entry name" value="RING/U-box"/>
    <property type="match status" value="2"/>
</dbReference>
<feature type="domain" description="RING-type" evidence="7">
    <location>
        <begin position="560"/>
        <end position="606"/>
    </location>
</feature>
<evidence type="ECO:0000259" key="7">
    <source>
        <dbReference type="PROSITE" id="PS50089"/>
    </source>
</evidence>
<dbReference type="CDD" id="cd20335">
    <property type="entry name" value="BRcat_RBR"/>
    <property type="match status" value="1"/>
</dbReference>
<dbReference type="InterPro" id="IPR013083">
    <property type="entry name" value="Znf_RING/FYVE/PHD"/>
</dbReference>
<dbReference type="InterPro" id="IPR002867">
    <property type="entry name" value="IBR_dom"/>
</dbReference>
<dbReference type="InterPro" id="IPR001841">
    <property type="entry name" value="Znf_RING"/>
</dbReference>
<dbReference type="InterPro" id="IPR017907">
    <property type="entry name" value="Znf_RING_CS"/>
</dbReference>
<dbReference type="PANTHER" id="PTHR31063:SF4">
    <property type="entry name" value="IBR DOMAIN-CONTAINING PROTEIN"/>
    <property type="match status" value="1"/>
</dbReference>
<evidence type="ECO:0000256" key="1">
    <source>
        <dbReference type="ARBA" id="ARBA00022723"/>
    </source>
</evidence>
<dbReference type="Pfam" id="PF01485">
    <property type="entry name" value="IBR"/>
    <property type="match status" value="1"/>
</dbReference>
<dbReference type="Gene3D" id="3.30.40.10">
    <property type="entry name" value="Zinc/RING finger domain, C3HC4 (zinc finger)"/>
    <property type="match status" value="1"/>
</dbReference>
<evidence type="ECO:0000256" key="5">
    <source>
        <dbReference type="PROSITE-ProRule" id="PRU00175"/>
    </source>
</evidence>
<evidence type="ECO:0000256" key="3">
    <source>
        <dbReference type="ARBA" id="ARBA00022786"/>
    </source>
</evidence>
<dbReference type="AlphaFoldDB" id="A0A1I7ZJ93"/>
<evidence type="ECO:0000256" key="4">
    <source>
        <dbReference type="ARBA" id="ARBA00022833"/>
    </source>
</evidence>
<keyword evidence="8" id="KW-1185">Reference proteome</keyword>